<reference evidence="3" key="2">
    <citation type="journal article" name="Front. Microbiol.">
        <title>Degradative Capacity of Two Strains of Rhodonia placenta: From Phenotype to Genotype.</title>
        <authorList>
            <person name="Kolle M."/>
            <person name="Horta M.A.C."/>
            <person name="Nowrousian M."/>
            <person name="Ohm R.A."/>
            <person name="Benz J.P."/>
            <person name="Pilgard A."/>
        </authorList>
    </citation>
    <scope>NUCLEOTIDE SEQUENCE</scope>
    <source>
        <strain evidence="3">FPRL280</strain>
    </source>
</reference>
<accession>A0A8H7TXR4</accession>
<protein>
    <recommendedName>
        <fullName evidence="5">Secreted protein</fullName>
    </recommendedName>
</protein>
<evidence type="ECO:0008006" key="5">
    <source>
        <dbReference type="Google" id="ProtNLM"/>
    </source>
</evidence>
<evidence type="ECO:0000256" key="1">
    <source>
        <dbReference type="SAM" id="MobiDB-lite"/>
    </source>
</evidence>
<keyword evidence="2" id="KW-0732">Signal</keyword>
<name>A0A8H7TXR4_9APHY</name>
<dbReference type="EMBL" id="JADOXO010000708">
    <property type="protein sequence ID" value="KAF9801055.1"/>
    <property type="molecule type" value="Genomic_DNA"/>
</dbReference>
<comment type="caution">
    <text evidence="3">The sequence shown here is derived from an EMBL/GenBank/DDBJ whole genome shotgun (WGS) entry which is preliminary data.</text>
</comment>
<dbReference type="Proteomes" id="UP000639403">
    <property type="component" value="Unassembled WGS sequence"/>
</dbReference>
<reference evidence="3" key="1">
    <citation type="submission" date="2020-11" db="EMBL/GenBank/DDBJ databases">
        <authorList>
            <person name="Koelle M."/>
            <person name="Horta M.A.C."/>
            <person name="Nowrousian M."/>
            <person name="Ohm R.A."/>
            <person name="Benz P."/>
            <person name="Pilgard A."/>
        </authorList>
    </citation>
    <scope>NUCLEOTIDE SEQUENCE</scope>
    <source>
        <strain evidence="3">FPRL280</strain>
    </source>
</reference>
<feature type="region of interest" description="Disordered" evidence="1">
    <location>
        <begin position="24"/>
        <end position="57"/>
    </location>
</feature>
<evidence type="ECO:0000313" key="3">
    <source>
        <dbReference type="EMBL" id="KAF9801055.1"/>
    </source>
</evidence>
<proteinExistence type="predicted"/>
<feature type="compositionally biased region" description="Polar residues" evidence="1">
    <location>
        <begin position="142"/>
        <end position="153"/>
    </location>
</feature>
<dbReference type="AlphaFoldDB" id="A0A8H7TXR4"/>
<evidence type="ECO:0000256" key="2">
    <source>
        <dbReference type="SAM" id="SignalP"/>
    </source>
</evidence>
<feature type="signal peptide" evidence="2">
    <location>
        <begin position="1"/>
        <end position="26"/>
    </location>
</feature>
<gene>
    <name evidence="3" type="ORF">IEO21_10220</name>
</gene>
<sequence>MTALHPSTALFISFLHLPLPAARSHARTLPPPRHGAQPRRVPNAPARLSSRNTRTRATRISAGAPTWASHVLPRRLPPLDQTCIPVRRARQRQDARVRRPYPRPVASCRMFCTPAAGSRPPGNPPAGQHAGRRRSREILHAQSETRASANGTSCPRAPGLLPEAFARCQDGRRVGRGRHGDV</sequence>
<feature type="chain" id="PRO_5034020619" description="Secreted protein" evidence="2">
    <location>
        <begin position="27"/>
        <end position="182"/>
    </location>
</feature>
<evidence type="ECO:0000313" key="4">
    <source>
        <dbReference type="Proteomes" id="UP000639403"/>
    </source>
</evidence>
<organism evidence="3 4">
    <name type="scientific">Rhodonia placenta</name>
    <dbReference type="NCBI Taxonomy" id="104341"/>
    <lineage>
        <taxon>Eukaryota</taxon>
        <taxon>Fungi</taxon>
        <taxon>Dikarya</taxon>
        <taxon>Basidiomycota</taxon>
        <taxon>Agaricomycotina</taxon>
        <taxon>Agaricomycetes</taxon>
        <taxon>Polyporales</taxon>
        <taxon>Adustoporiaceae</taxon>
        <taxon>Rhodonia</taxon>
    </lineage>
</organism>
<feature type="region of interest" description="Disordered" evidence="1">
    <location>
        <begin position="113"/>
        <end position="160"/>
    </location>
</feature>